<sequence length="93" mass="10570">MKKFFVLSALLSTSFAVFANPTNKPNSEYVLDVYQYCIQEFEPETLNDSKLLNCVNDEMKLDDYPTYKSIAAVKAELPKTKQKPVNSVITDKP</sequence>
<name>A0A2S0VLI6_9ALTE</name>
<organism evidence="2 3">
    <name type="scientific">Saccharobesus litoralis</name>
    <dbReference type="NCBI Taxonomy" id="2172099"/>
    <lineage>
        <taxon>Bacteria</taxon>
        <taxon>Pseudomonadati</taxon>
        <taxon>Pseudomonadota</taxon>
        <taxon>Gammaproteobacteria</taxon>
        <taxon>Alteromonadales</taxon>
        <taxon>Alteromonadaceae</taxon>
        <taxon>Saccharobesus</taxon>
    </lineage>
</organism>
<evidence type="ECO:0000313" key="3">
    <source>
        <dbReference type="Proteomes" id="UP000244441"/>
    </source>
</evidence>
<dbReference type="RefSeq" id="WP_108601144.1">
    <property type="nucleotide sequence ID" value="NZ_CP026604.1"/>
</dbReference>
<evidence type="ECO:0000313" key="2">
    <source>
        <dbReference type="EMBL" id="AWB65066.1"/>
    </source>
</evidence>
<dbReference type="OrthoDB" id="6401659at2"/>
<accession>A0A2S0VLI6</accession>
<dbReference type="KEGG" id="cate:C2869_00795"/>
<keyword evidence="1" id="KW-0732">Signal</keyword>
<feature type="chain" id="PRO_5015539933" evidence="1">
    <location>
        <begin position="20"/>
        <end position="93"/>
    </location>
</feature>
<dbReference type="Proteomes" id="UP000244441">
    <property type="component" value="Chromosome"/>
</dbReference>
<keyword evidence="3" id="KW-1185">Reference proteome</keyword>
<gene>
    <name evidence="2" type="ORF">C2869_00795</name>
</gene>
<protein>
    <submittedName>
        <fullName evidence="2">Uncharacterized protein</fullName>
    </submittedName>
</protein>
<dbReference type="AlphaFoldDB" id="A0A2S0VLI6"/>
<feature type="signal peptide" evidence="1">
    <location>
        <begin position="1"/>
        <end position="19"/>
    </location>
</feature>
<evidence type="ECO:0000256" key="1">
    <source>
        <dbReference type="SAM" id="SignalP"/>
    </source>
</evidence>
<dbReference type="EMBL" id="CP026604">
    <property type="protein sequence ID" value="AWB65066.1"/>
    <property type="molecule type" value="Genomic_DNA"/>
</dbReference>
<reference evidence="2 3" key="1">
    <citation type="submission" date="2018-01" db="EMBL/GenBank/DDBJ databases">
        <title>Genome sequence of a Cantenovulum-like bacteria.</title>
        <authorList>
            <person name="Tan W.R."/>
            <person name="Lau N.-S."/>
            <person name="Go F."/>
            <person name="Amirul A.-A.A."/>
        </authorList>
    </citation>
    <scope>NUCLEOTIDE SEQUENCE [LARGE SCALE GENOMIC DNA]</scope>
    <source>
        <strain evidence="2 3">CCB-QB4</strain>
    </source>
</reference>
<proteinExistence type="predicted"/>